<comment type="caution">
    <text evidence="1">The sequence shown here is derived from an EMBL/GenBank/DDBJ whole genome shotgun (WGS) entry which is preliminary data.</text>
</comment>
<proteinExistence type="predicted"/>
<keyword evidence="2" id="KW-1185">Reference proteome</keyword>
<organism evidence="1 2">
    <name type="scientific">Melastoma candidum</name>
    <dbReference type="NCBI Taxonomy" id="119954"/>
    <lineage>
        <taxon>Eukaryota</taxon>
        <taxon>Viridiplantae</taxon>
        <taxon>Streptophyta</taxon>
        <taxon>Embryophyta</taxon>
        <taxon>Tracheophyta</taxon>
        <taxon>Spermatophyta</taxon>
        <taxon>Magnoliopsida</taxon>
        <taxon>eudicotyledons</taxon>
        <taxon>Gunneridae</taxon>
        <taxon>Pentapetalae</taxon>
        <taxon>rosids</taxon>
        <taxon>malvids</taxon>
        <taxon>Myrtales</taxon>
        <taxon>Melastomataceae</taxon>
        <taxon>Melastomatoideae</taxon>
        <taxon>Melastomateae</taxon>
        <taxon>Melastoma</taxon>
    </lineage>
</organism>
<accession>A0ACB9RPF4</accession>
<gene>
    <name evidence="1" type="ORF">MLD38_006309</name>
</gene>
<dbReference type="EMBL" id="CM042882">
    <property type="protein sequence ID" value="KAI4380081.1"/>
    <property type="molecule type" value="Genomic_DNA"/>
</dbReference>
<sequence>MSLFLKLFYKKPPEGLLEICERVYAFDCCFSKEAWAEQEYKVHIENVVEQFQEQFPESSILVFNFREGEERSQLAKLLSVYDITIMYYPRQYEGCPLPFLEVV</sequence>
<evidence type="ECO:0000313" key="1">
    <source>
        <dbReference type="EMBL" id="KAI4380081.1"/>
    </source>
</evidence>
<dbReference type="Proteomes" id="UP001057402">
    <property type="component" value="Chromosome 3"/>
</dbReference>
<name>A0ACB9RPF4_9MYRT</name>
<protein>
    <submittedName>
        <fullName evidence="1">Uncharacterized protein</fullName>
    </submittedName>
</protein>
<reference evidence="2" key="1">
    <citation type="journal article" date="2023" name="Front. Plant Sci.">
        <title>Chromosomal-level genome assembly of Melastoma candidum provides insights into trichome evolution.</title>
        <authorList>
            <person name="Zhong Y."/>
            <person name="Wu W."/>
            <person name="Sun C."/>
            <person name="Zou P."/>
            <person name="Liu Y."/>
            <person name="Dai S."/>
            <person name="Zhou R."/>
        </authorList>
    </citation>
    <scope>NUCLEOTIDE SEQUENCE [LARGE SCALE GENOMIC DNA]</scope>
</reference>
<evidence type="ECO:0000313" key="2">
    <source>
        <dbReference type="Proteomes" id="UP001057402"/>
    </source>
</evidence>